<sequence>MGSISTNDNSSDYSVPAEASKILHAGILKNPLLPSLPKELHTATQHLHFTGATLPSLPLNWRFAESISALKAFEACMLNVLRKRKYSVPFSKVELNTDHATLFVMSPFLTQVVVDGEERALEVSDPKVMGGYGFPGTDLHDCVGWSRLSATNIYQTKDESTYPSRVFRLSLYLTSSAKPLKADSPPRRYYHVHGSMNPDPTLTALGLPLHGSPEATYDEAVQAVQDVVSQHNAAELDELMNEQYKQAGTIAWTPEEFQKSEHGKANAHVGLYELSRVGNDQPAAWWPDHPSLPSSPSRPLAGLKVVDLTRVIAAPTITRNLAEMGASVMRVTAEHLTDLSLVHQDLNWGKWTSYLDLKTDKGRAALRELIKDADVVVEGYRPGSMERNGFGRDVVVDLVKDRGRGIIHVRENCYGWNGPWKHRSGWQQISDACCGVSMRYGQAMGHQEAVTPIFPNSDYCTGVAGSAAVLHALIRRAEDGGSYGIDVALNYYSQWLVQSVGEYPEEVWQEVWKRHGSPVYRNYHSMNYTLPSMMALLAKHDKDTLFNPDFFEHRTSKAVGHTFVQVKPVARFADDVQLCYNVGTRSNGVDQARWPEDLRTEVVS</sequence>
<dbReference type="InterPro" id="IPR003673">
    <property type="entry name" value="CoA-Trfase_fam_III"/>
</dbReference>
<organism evidence="2 3">
    <name type="scientific">Meristemomyces frigidus</name>
    <dbReference type="NCBI Taxonomy" id="1508187"/>
    <lineage>
        <taxon>Eukaryota</taxon>
        <taxon>Fungi</taxon>
        <taxon>Dikarya</taxon>
        <taxon>Ascomycota</taxon>
        <taxon>Pezizomycotina</taxon>
        <taxon>Dothideomycetes</taxon>
        <taxon>Dothideomycetidae</taxon>
        <taxon>Mycosphaerellales</taxon>
        <taxon>Teratosphaeriaceae</taxon>
        <taxon>Meristemomyces</taxon>
    </lineage>
</organism>
<gene>
    <name evidence="2" type="ORF">LTR62_003823</name>
</gene>
<dbReference type="PANTHER" id="PTHR48229">
    <property type="entry name" value="CAIB/BAIF FAMILY ENZYME (AFU_ORTHOLOGUE AFUA_1G05360)-RELATED"/>
    <property type="match status" value="1"/>
</dbReference>
<dbReference type="InterPro" id="IPR023606">
    <property type="entry name" value="CoA-Trfase_III_dom_1_sf"/>
</dbReference>
<dbReference type="GO" id="GO:0003824">
    <property type="term" value="F:catalytic activity"/>
    <property type="evidence" value="ECO:0007669"/>
    <property type="project" value="InterPro"/>
</dbReference>
<accession>A0AAN7TJC1</accession>
<proteinExistence type="inferred from homology"/>
<comment type="similarity">
    <text evidence="1">Belongs to the CoA-transferase III family.</text>
</comment>
<dbReference type="Pfam" id="PF02515">
    <property type="entry name" value="CoA_transf_3"/>
    <property type="match status" value="1"/>
</dbReference>
<dbReference type="SUPFAM" id="SSF89796">
    <property type="entry name" value="CoA-transferase family III (CaiB/BaiF)"/>
    <property type="match status" value="2"/>
</dbReference>
<dbReference type="InterPro" id="IPR052985">
    <property type="entry name" value="CoA-trans_III_biosynth/detox"/>
</dbReference>
<evidence type="ECO:0000313" key="3">
    <source>
        <dbReference type="Proteomes" id="UP001310890"/>
    </source>
</evidence>
<evidence type="ECO:0000313" key="2">
    <source>
        <dbReference type="EMBL" id="KAK5112725.1"/>
    </source>
</evidence>
<dbReference type="EMBL" id="JAVRRL010000028">
    <property type="protein sequence ID" value="KAK5112725.1"/>
    <property type="molecule type" value="Genomic_DNA"/>
</dbReference>
<evidence type="ECO:0000256" key="1">
    <source>
        <dbReference type="ARBA" id="ARBA00008383"/>
    </source>
</evidence>
<name>A0AAN7TJC1_9PEZI</name>
<reference evidence="2" key="1">
    <citation type="submission" date="2023-08" db="EMBL/GenBank/DDBJ databases">
        <title>Black Yeasts Isolated from many extreme environments.</title>
        <authorList>
            <person name="Coleine C."/>
            <person name="Stajich J.E."/>
            <person name="Selbmann L."/>
        </authorList>
    </citation>
    <scope>NUCLEOTIDE SEQUENCE</scope>
    <source>
        <strain evidence="2">CCFEE 5401</strain>
    </source>
</reference>
<dbReference type="PANTHER" id="PTHR48229:SF2">
    <property type="entry name" value="CAIB_BAIF FAMILY PROTEIN"/>
    <property type="match status" value="1"/>
</dbReference>
<dbReference type="AlphaFoldDB" id="A0AAN7TJC1"/>
<protein>
    <submittedName>
        <fullName evidence="2">Uncharacterized protein</fullName>
    </submittedName>
</protein>
<dbReference type="Proteomes" id="UP001310890">
    <property type="component" value="Unassembled WGS sequence"/>
</dbReference>
<comment type="caution">
    <text evidence="2">The sequence shown here is derived from an EMBL/GenBank/DDBJ whole genome shotgun (WGS) entry which is preliminary data.</text>
</comment>
<dbReference type="Gene3D" id="3.40.50.10540">
    <property type="entry name" value="Crotonobetainyl-coa:carnitine coa-transferase, domain 1"/>
    <property type="match status" value="1"/>
</dbReference>